<sequence>MWITKVFAADITIAQPATVKITEIGTLISAVVGTMLILAALITFVYLILGGIQWITSGGDKTAMEAARNKITHAIVGLVIVGSAWAIMALVQNFLGISIIGSGGINLPKPYTQ</sequence>
<gene>
    <name evidence="2" type="ORF">UW22_C0004G0006</name>
</gene>
<keyword evidence="1" id="KW-1133">Transmembrane helix</keyword>
<name>A0A0G1GUV5_9BACT</name>
<evidence type="ECO:0000313" key="2">
    <source>
        <dbReference type="EMBL" id="KKT38876.1"/>
    </source>
</evidence>
<dbReference type="InterPro" id="IPR043993">
    <property type="entry name" value="T4SS_pilin"/>
</dbReference>
<dbReference type="AlphaFoldDB" id="A0A0G1GUV5"/>
<feature type="transmembrane region" description="Helical" evidence="1">
    <location>
        <begin position="71"/>
        <end position="91"/>
    </location>
</feature>
<feature type="transmembrane region" description="Helical" evidence="1">
    <location>
        <begin position="27"/>
        <end position="50"/>
    </location>
</feature>
<protein>
    <submittedName>
        <fullName evidence="2">Uncharacterized protein</fullName>
    </submittedName>
</protein>
<keyword evidence="1" id="KW-0472">Membrane</keyword>
<dbReference type="EMBL" id="LCHM01000004">
    <property type="protein sequence ID" value="KKT38876.1"/>
    <property type="molecule type" value="Genomic_DNA"/>
</dbReference>
<organism evidence="2 3">
    <name type="scientific">Candidatus Gottesmanbacteria bacterium GW2011_GWB1_44_11c</name>
    <dbReference type="NCBI Taxonomy" id="1618447"/>
    <lineage>
        <taxon>Bacteria</taxon>
        <taxon>Candidatus Gottesmaniibacteriota</taxon>
    </lineage>
</organism>
<evidence type="ECO:0000313" key="3">
    <source>
        <dbReference type="Proteomes" id="UP000034617"/>
    </source>
</evidence>
<accession>A0A0G1GUV5</accession>
<comment type="caution">
    <text evidence="2">The sequence shown here is derived from an EMBL/GenBank/DDBJ whole genome shotgun (WGS) entry which is preliminary data.</text>
</comment>
<proteinExistence type="predicted"/>
<reference evidence="2 3" key="1">
    <citation type="journal article" date="2015" name="Nature">
        <title>rRNA introns, odd ribosomes, and small enigmatic genomes across a large radiation of phyla.</title>
        <authorList>
            <person name="Brown C.T."/>
            <person name="Hug L.A."/>
            <person name="Thomas B.C."/>
            <person name="Sharon I."/>
            <person name="Castelle C.J."/>
            <person name="Singh A."/>
            <person name="Wilkins M.J."/>
            <person name="Williams K.H."/>
            <person name="Banfield J.F."/>
        </authorList>
    </citation>
    <scope>NUCLEOTIDE SEQUENCE [LARGE SCALE GENOMIC DNA]</scope>
</reference>
<dbReference type="Proteomes" id="UP000034617">
    <property type="component" value="Unassembled WGS sequence"/>
</dbReference>
<dbReference type="Pfam" id="PF18895">
    <property type="entry name" value="T4SS_pilin"/>
    <property type="match status" value="1"/>
</dbReference>
<keyword evidence="1" id="KW-0812">Transmembrane</keyword>
<evidence type="ECO:0000256" key="1">
    <source>
        <dbReference type="SAM" id="Phobius"/>
    </source>
</evidence>